<evidence type="ECO:0000313" key="6">
    <source>
        <dbReference type="EMBL" id="GAA0939311.1"/>
    </source>
</evidence>
<comment type="similarity">
    <text evidence="1">Belongs to the LysR transcriptional regulatory family.</text>
</comment>
<dbReference type="RefSeq" id="WP_343968976.1">
    <property type="nucleotide sequence ID" value="NZ_BAAAHK010000007.1"/>
</dbReference>
<evidence type="ECO:0000256" key="1">
    <source>
        <dbReference type="ARBA" id="ARBA00009437"/>
    </source>
</evidence>
<dbReference type="PRINTS" id="PR00039">
    <property type="entry name" value="HTHLYSR"/>
</dbReference>
<dbReference type="Pfam" id="PF00126">
    <property type="entry name" value="HTH_1"/>
    <property type="match status" value="1"/>
</dbReference>
<dbReference type="SUPFAM" id="SSF53850">
    <property type="entry name" value="Periplasmic binding protein-like II"/>
    <property type="match status" value="1"/>
</dbReference>
<dbReference type="Gene3D" id="3.40.190.10">
    <property type="entry name" value="Periplasmic binding protein-like II"/>
    <property type="match status" value="2"/>
</dbReference>
<dbReference type="InterPro" id="IPR000847">
    <property type="entry name" value="LysR_HTH_N"/>
</dbReference>
<dbReference type="CDD" id="cd08414">
    <property type="entry name" value="PBP2_LTTR_aromatics_like"/>
    <property type="match status" value="1"/>
</dbReference>
<evidence type="ECO:0000256" key="4">
    <source>
        <dbReference type="ARBA" id="ARBA00023163"/>
    </source>
</evidence>
<evidence type="ECO:0000256" key="2">
    <source>
        <dbReference type="ARBA" id="ARBA00023015"/>
    </source>
</evidence>
<sequence>MDPEIRHLRAICAIADAGSVTRAAARLGISQPALTGLLQRFERSLGGQLFERARTGVRPTPLGERALQRARLVLADIDSFAGDLTMAATAGPAELHMGTAHMECVGTIVERVQTALAPVDLTVQVDPSAISLAQSLAHQRSDFAVIGMSDDHDVPLAPDLAQRTVLPRLPFFIALTSSHPLAAQEEINLADLANESWISPPGADDGSLASLRAACRRAGFTPKIRYEAPSGGGRQLIQSGRAVQLVEPTSAGAEGMTIRRLTGDPLRGRLILAWRRPRLTEDQVESTYLAIASSYTDHALRSPTYAPWWTAHPEVHPRTT</sequence>
<proteinExistence type="inferred from homology"/>
<comment type="caution">
    <text evidence="6">The sequence shown here is derived from an EMBL/GenBank/DDBJ whole genome shotgun (WGS) entry which is preliminary data.</text>
</comment>
<protein>
    <submittedName>
        <fullName evidence="6">LysR family transcriptional regulator</fullName>
    </submittedName>
</protein>
<dbReference type="InterPro" id="IPR036390">
    <property type="entry name" value="WH_DNA-bd_sf"/>
</dbReference>
<name>A0ABN1Q920_9ACTN</name>
<dbReference type="PROSITE" id="PS50931">
    <property type="entry name" value="HTH_LYSR"/>
    <property type="match status" value="1"/>
</dbReference>
<keyword evidence="2" id="KW-0805">Transcription regulation</keyword>
<gene>
    <name evidence="6" type="ORF">GCM10009554_28960</name>
</gene>
<evidence type="ECO:0000259" key="5">
    <source>
        <dbReference type="PROSITE" id="PS50931"/>
    </source>
</evidence>
<dbReference type="PANTHER" id="PTHR30346:SF30">
    <property type="entry name" value="SMALL NEUTRAL PROTEASE REGULATORY PROTEIN"/>
    <property type="match status" value="1"/>
</dbReference>
<dbReference type="Gene3D" id="1.10.10.10">
    <property type="entry name" value="Winged helix-like DNA-binding domain superfamily/Winged helix DNA-binding domain"/>
    <property type="match status" value="1"/>
</dbReference>
<reference evidence="6 7" key="1">
    <citation type="journal article" date="2019" name="Int. J. Syst. Evol. Microbiol.">
        <title>The Global Catalogue of Microorganisms (GCM) 10K type strain sequencing project: providing services to taxonomists for standard genome sequencing and annotation.</title>
        <authorList>
            <consortium name="The Broad Institute Genomics Platform"/>
            <consortium name="The Broad Institute Genome Sequencing Center for Infectious Disease"/>
            <person name="Wu L."/>
            <person name="Ma J."/>
        </authorList>
    </citation>
    <scope>NUCLEOTIDE SEQUENCE [LARGE SCALE GENOMIC DNA]</scope>
    <source>
        <strain evidence="6 7">JCM 10977</strain>
    </source>
</reference>
<feature type="domain" description="HTH lysR-type" evidence="5">
    <location>
        <begin position="3"/>
        <end position="60"/>
    </location>
</feature>
<dbReference type="EMBL" id="BAAAHK010000007">
    <property type="protein sequence ID" value="GAA0939311.1"/>
    <property type="molecule type" value="Genomic_DNA"/>
</dbReference>
<keyword evidence="4" id="KW-0804">Transcription</keyword>
<dbReference type="PANTHER" id="PTHR30346">
    <property type="entry name" value="TRANSCRIPTIONAL DUAL REGULATOR HCAR-RELATED"/>
    <property type="match status" value="1"/>
</dbReference>
<dbReference type="Proteomes" id="UP001500542">
    <property type="component" value="Unassembled WGS sequence"/>
</dbReference>
<accession>A0ABN1Q920</accession>
<organism evidence="6 7">
    <name type="scientific">Kribbella koreensis</name>
    <dbReference type="NCBI Taxonomy" id="57909"/>
    <lineage>
        <taxon>Bacteria</taxon>
        <taxon>Bacillati</taxon>
        <taxon>Actinomycetota</taxon>
        <taxon>Actinomycetes</taxon>
        <taxon>Propionibacteriales</taxon>
        <taxon>Kribbellaceae</taxon>
        <taxon>Kribbella</taxon>
    </lineage>
</organism>
<keyword evidence="3" id="KW-0238">DNA-binding</keyword>
<evidence type="ECO:0000313" key="7">
    <source>
        <dbReference type="Proteomes" id="UP001500542"/>
    </source>
</evidence>
<keyword evidence="7" id="KW-1185">Reference proteome</keyword>
<dbReference type="InterPro" id="IPR036388">
    <property type="entry name" value="WH-like_DNA-bd_sf"/>
</dbReference>
<dbReference type="Pfam" id="PF03466">
    <property type="entry name" value="LysR_substrate"/>
    <property type="match status" value="1"/>
</dbReference>
<dbReference type="SUPFAM" id="SSF46785">
    <property type="entry name" value="Winged helix' DNA-binding domain"/>
    <property type="match status" value="1"/>
</dbReference>
<evidence type="ECO:0000256" key="3">
    <source>
        <dbReference type="ARBA" id="ARBA00023125"/>
    </source>
</evidence>
<dbReference type="InterPro" id="IPR005119">
    <property type="entry name" value="LysR_subst-bd"/>
</dbReference>